<dbReference type="EMBL" id="JAYGJQ010000001">
    <property type="protein sequence ID" value="MEA9355191.1"/>
    <property type="molecule type" value="Genomic_DNA"/>
</dbReference>
<comment type="caution">
    <text evidence="2">The sequence shown here is derived from an EMBL/GenBank/DDBJ whole genome shotgun (WGS) entry which is preliminary data.</text>
</comment>
<evidence type="ECO:0000256" key="1">
    <source>
        <dbReference type="SAM" id="SignalP"/>
    </source>
</evidence>
<name>A0ABU5VQ72_9BACT</name>
<sequence length="142" mass="15641">MKSLILFALLTMSSLSFAQSSFIDAREDLAVLGLVVTQYSTYSETSGLEAKVVELLVGDGMNATRMALVVADGMGTSHVFELPEMMYEVKKVEFVGLDLIKVTYIQETFDADENTIKVEKSIKVQALRFKDGSLSDSIKVLE</sequence>
<keyword evidence="1" id="KW-0732">Signal</keyword>
<gene>
    <name evidence="2" type="ORF">SHI21_03220</name>
</gene>
<dbReference type="RefSeq" id="WP_323574679.1">
    <property type="nucleotide sequence ID" value="NZ_JAYGJQ010000001.1"/>
</dbReference>
<evidence type="ECO:0000313" key="2">
    <source>
        <dbReference type="EMBL" id="MEA9355191.1"/>
    </source>
</evidence>
<keyword evidence="3" id="KW-1185">Reference proteome</keyword>
<dbReference type="Proteomes" id="UP001302274">
    <property type="component" value="Unassembled WGS sequence"/>
</dbReference>
<proteinExistence type="predicted"/>
<accession>A0ABU5VQ72</accession>
<reference evidence="2 3" key="1">
    <citation type="submission" date="2023-11" db="EMBL/GenBank/DDBJ databases">
        <title>A Novel Polar Bacteriovorax (B. antarcticus) Isolated from the Biocrust in Antarctica.</title>
        <authorList>
            <person name="Mun W."/>
            <person name="Choi S.Y."/>
            <person name="Mitchell R.J."/>
        </authorList>
    </citation>
    <scope>NUCLEOTIDE SEQUENCE [LARGE SCALE GENOMIC DNA]</scope>
    <source>
        <strain evidence="2 3">PP10</strain>
    </source>
</reference>
<organism evidence="2 3">
    <name type="scientific">Bacteriovorax antarcticus</name>
    <dbReference type="NCBI Taxonomy" id="3088717"/>
    <lineage>
        <taxon>Bacteria</taxon>
        <taxon>Pseudomonadati</taxon>
        <taxon>Bdellovibrionota</taxon>
        <taxon>Bacteriovoracia</taxon>
        <taxon>Bacteriovoracales</taxon>
        <taxon>Bacteriovoracaceae</taxon>
        <taxon>Bacteriovorax</taxon>
    </lineage>
</organism>
<protein>
    <submittedName>
        <fullName evidence="2">Uncharacterized protein</fullName>
    </submittedName>
</protein>
<feature type="chain" id="PRO_5045610305" evidence="1">
    <location>
        <begin position="19"/>
        <end position="142"/>
    </location>
</feature>
<feature type="signal peptide" evidence="1">
    <location>
        <begin position="1"/>
        <end position="18"/>
    </location>
</feature>
<evidence type="ECO:0000313" key="3">
    <source>
        <dbReference type="Proteomes" id="UP001302274"/>
    </source>
</evidence>